<accession>A0A0K8PPA0</accession>
<reference evidence="2" key="1">
    <citation type="journal article" date="2015" name="Genome Announc.">
        <title>Draft Genome Sequence of Thiostrepton-Producing Streptomyces azureus ATCC 14921.</title>
        <authorList>
            <person name="Sakihara K."/>
            <person name="Maeda J."/>
            <person name="Tashiro K."/>
            <person name="Fujino Y."/>
            <person name="Kuhara S."/>
            <person name="Ohshima T."/>
            <person name="Ogata S."/>
            <person name="Doi K."/>
        </authorList>
    </citation>
    <scope>NUCLEOTIDE SEQUENCE [LARGE SCALE GENOMIC DNA]</scope>
    <source>
        <strain evidence="2">ATCC14921</strain>
    </source>
</reference>
<keyword evidence="3" id="KW-1185">Reference proteome</keyword>
<dbReference type="PATRIC" id="fig|146537.3.peg.4795"/>
<sequence length="44" mass="4715">MSTDLDLQFEELETLDALWNWAEFGSGFGAGATAFSVGVAVFLT</sequence>
<gene>
    <name evidence="2" type="ORF">SAZU_4560</name>
</gene>
<dbReference type="RefSeq" id="WP_269085462.1">
    <property type="nucleotide sequence ID" value="NZ_DF968309.1"/>
</dbReference>
<dbReference type="EMBL" id="DF968309">
    <property type="protein sequence ID" value="GAP49697.1"/>
    <property type="molecule type" value="Genomic_DNA"/>
</dbReference>
<dbReference type="AlphaFoldDB" id="A0A0K8PPA0"/>
<evidence type="ECO:0000313" key="2">
    <source>
        <dbReference type="EMBL" id="GAP49697.1"/>
    </source>
</evidence>
<dbReference type="Proteomes" id="UP000053859">
    <property type="component" value="Unassembled WGS sequence"/>
</dbReference>
<protein>
    <submittedName>
        <fullName evidence="2">Uncharacterized protein</fullName>
    </submittedName>
</protein>
<evidence type="ECO:0000256" key="1">
    <source>
        <dbReference type="SAM" id="Phobius"/>
    </source>
</evidence>
<keyword evidence="1" id="KW-1133">Transmembrane helix</keyword>
<keyword evidence="1" id="KW-0812">Transmembrane</keyword>
<feature type="transmembrane region" description="Helical" evidence="1">
    <location>
        <begin position="24"/>
        <end position="43"/>
    </location>
</feature>
<organism evidence="2 3">
    <name type="scientific">Streptomyces azureus</name>
    <dbReference type="NCBI Taxonomy" id="146537"/>
    <lineage>
        <taxon>Bacteria</taxon>
        <taxon>Bacillati</taxon>
        <taxon>Actinomycetota</taxon>
        <taxon>Actinomycetes</taxon>
        <taxon>Kitasatosporales</taxon>
        <taxon>Streptomycetaceae</taxon>
        <taxon>Streptomyces</taxon>
    </lineage>
</organism>
<keyword evidence="1" id="KW-0472">Membrane</keyword>
<evidence type="ECO:0000313" key="3">
    <source>
        <dbReference type="Proteomes" id="UP000053859"/>
    </source>
</evidence>
<proteinExistence type="predicted"/>
<dbReference type="NCBIfam" id="NF041808">
    <property type="entry name" value="daptide_123"/>
    <property type="match status" value="1"/>
</dbReference>
<name>A0A0K8PPA0_STRAJ</name>